<feature type="compositionally biased region" description="Basic residues" evidence="1">
    <location>
        <begin position="24"/>
        <end position="35"/>
    </location>
</feature>
<dbReference type="KEGG" id="rci:RCIA57"/>
<dbReference type="AlphaFoldDB" id="Q0W5L2"/>
<proteinExistence type="predicted"/>
<dbReference type="EMBL" id="AM114193">
    <property type="protein sequence ID" value="CAJ36331.1"/>
    <property type="molecule type" value="Genomic_DNA"/>
</dbReference>
<evidence type="ECO:0000313" key="3">
    <source>
        <dbReference type="Proteomes" id="UP000000663"/>
    </source>
</evidence>
<name>Q0W5L2_METAR</name>
<evidence type="ECO:0000313" key="2">
    <source>
        <dbReference type="EMBL" id="CAJ36331.1"/>
    </source>
</evidence>
<feature type="region of interest" description="Disordered" evidence="1">
    <location>
        <begin position="1"/>
        <end position="35"/>
    </location>
</feature>
<gene>
    <name evidence="2" type="ORF">RCIA57</name>
</gene>
<evidence type="ECO:0000256" key="1">
    <source>
        <dbReference type="SAM" id="MobiDB-lite"/>
    </source>
</evidence>
<organism evidence="2 3">
    <name type="scientific">Methanocella arvoryzae (strain DSM 22066 / NBRC 105507 / MRE50)</name>
    <dbReference type="NCBI Taxonomy" id="351160"/>
    <lineage>
        <taxon>Archaea</taxon>
        <taxon>Methanobacteriati</taxon>
        <taxon>Methanobacteriota</taxon>
        <taxon>Stenosarchaea group</taxon>
        <taxon>Methanomicrobia</taxon>
        <taxon>Methanocellales</taxon>
        <taxon>Methanocellaceae</taxon>
        <taxon>Methanocella</taxon>
    </lineage>
</organism>
<sequence length="82" mass="9143">MRGRGVPGDLGDFSQGEVREVRRSERRKVRSRRIGRGKSIVGNRLENACIRRRSTGEYPGKGTVKNGSGKIHGRKGYYQVGV</sequence>
<keyword evidence="3" id="KW-1185">Reference proteome</keyword>
<accession>Q0W5L2</accession>
<reference evidence="2 3" key="1">
    <citation type="journal article" date="2006" name="Science">
        <title>Genome of rice cluster I archaea -- the key methane producers in the rice rhizosphere.</title>
        <authorList>
            <person name="Erkel C."/>
            <person name="Kube M."/>
            <person name="Reinhardt R."/>
            <person name="Liesack W."/>
        </authorList>
    </citation>
    <scope>NUCLEOTIDE SEQUENCE [LARGE SCALE GENOMIC DNA]</scope>
    <source>
        <strain evidence="3">DSM 22066 / NBRC 105507 / MRE50</strain>
    </source>
</reference>
<protein>
    <submittedName>
        <fullName evidence="2">Uncharacterized protein</fullName>
    </submittedName>
</protein>
<dbReference type="Proteomes" id="UP000000663">
    <property type="component" value="Chromosome"/>
</dbReference>